<feature type="compositionally biased region" description="Low complexity" evidence="1">
    <location>
        <begin position="62"/>
        <end position="72"/>
    </location>
</feature>
<dbReference type="Proteomes" id="UP001189429">
    <property type="component" value="Unassembled WGS sequence"/>
</dbReference>
<feature type="region of interest" description="Disordered" evidence="1">
    <location>
        <begin position="195"/>
        <end position="236"/>
    </location>
</feature>
<dbReference type="EMBL" id="CAUYUJ010002213">
    <property type="protein sequence ID" value="CAK0799714.1"/>
    <property type="molecule type" value="Genomic_DNA"/>
</dbReference>
<feature type="compositionally biased region" description="Low complexity" evidence="1">
    <location>
        <begin position="82"/>
        <end position="93"/>
    </location>
</feature>
<evidence type="ECO:0000256" key="1">
    <source>
        <dbReference type="SAM" id="MobiDB-lite"/>
    </source>
</evidence>
<evidence type="ECO:0000313" key="2">
    <source>
        <dbReference type="EMBL" id="CAK0799714.1"/>
    </source>
</evidence>
<organism evidence="2 3">
    <name type="scientific">Prorocentrum cordatum</name>
    <dbReference type="NCBI Taxonomy" id="2364126"/>
    <lineage>
        <taxon>Eukaryota</taxon>
        <taxon>Sar</taxon>
        <taxon>Alveolata</taxon>
        <taxon>Dinophyceae</taxon>
        <taxon>Prorocentrales</taxon>
        <taxon>Prorocentraceae</taxon>
        <taxon>Prorocentrum</taxon>
    </lineage>
</organism>
<reference evidence="2" key="1">
    <citation type="submission" date="2023-10" db="EMBL/GenBank/DDBJ databases">
        <authorList>
            <person name="Chen Y."/>
            <person name="Shah S."/>
            <person name="Dougan E. K."/>
            <person name="Thang M."/>
            <person name="Chan C."/>
        </authorList>
    </citation>
    <scope>NUCLEOTIDE SEQUENCE [LARGE SCALE GENOMIC DNA]</scope>
</reference>
<name>A0ABN9Q5T1_9DINO</name>
<evidence type="ECO:0000313" key="3">
    <source>
        <dbReference type="Proteomes" id="UP001189429"/>
    </source>
</evidence>
<accession>A0ABN9Q5T1</accession>
<proteinExistence type="predicted"/>
<protein>
    <submittedName>
        <fullName evidence="2">Uncharacterized protein</fullName>
    </submittedName>
</protein>
<comment type="caution">
    <text evidence="2">The sequence shown here is derived from an EMBL/GenBank/DDBJ whole genome shotgun (WGS) entry which is preliminary data.</text>
</comment>
<keyword evidence="3" id="KW-1185">Reference proteome</keyword>
<gene>
    <name evidence="2" type="ORF">PCOR1329_LOCUS8076</name>
</gene>
<feature type="region of interest" description="Disordered" evidence="1">
    <location>
        <begin position="51"/>
        <end position="93"/>
    </location>
</feature>
<sequence>MVETLGCIPHVRGVFHCHVMHNSDNRNPALACASRGPTFSLCRRCRQGAGSAASWGCTSGEGASPSSAAARGPRGRPRAPRARGSPVPPAAVGVPNQVAAAGSASAPSASGGLGSPSELLLGAISADIGGSPARAAPGVVAAEAAGGRSLELGPWESTGFVSDLGWAEGRRLTPCLAFRDEGAYRVRVVCVGTHPPIPPEGGGGSESEEAEGENEAGWSGFDWEVGAPTVPDAVDA</sequence>